<reference evidence="1 2" key="1">
    <citation type="submission" date="2017-03" db="EMBL/GenBank/DDBJ databases">
        <authorList>
            <person name="Afonso C.L."/>
            <person name="Miller P.J."/>
            <person name="Scott M.A."/>
            <person name="Spackman E."/>
            <person name="Goraichik I."/>
            <person name="Dimitrov K.M."/>
            <person name="Suarez D.L."/>
            <person name="Swayne D.E."/>
        </authorList>
    </citation>
    <scope>NUCLEOTIDE SEQUENCE [LARGE SCALE GENOMIC DNA]</scope>
    <source>
        <strain evidence="1 2">CECT 7680</strain>
    </source>
</reference>
<sequence>MRIGFMAIFVIIMGFTVAAVDFSRRQALAAQQGEAFTVSDYAALVKAQALSRWDAAEAGLQELRAVEETAAQAAPDSGEKGSFFSRFGMGGEPAAVKPEPTVFACSSERGFKSCKADKD</sequence>
<dbReference type="Proteomes" id="UP000193409">
    <property type="component" value="Unassembled WGS sequence"/>
</dbReference>
<gene>
    <name evidence="1" type="ORF">PSA7680_02311</name>
</gene>
<proteinExistence type="predicted"/>
<evidence type="ECO:0000313" key="2">
    <source>
        <dbReference type="Proteomes" id="UP000193409"/>
    </source>
</evidence>
<organism evidence="1 2">
    <name type="scientific">Pseudoruegeria aquimaris</name>
    <dbReference type="NCBI Taxonomy" id="393663"/>
    <lineage>
        <taxon>Bacteria</taxon>
        <taxon>Pseudomonadati</taxon>
        <taxon>Pseudomonadota</taxon>
        <taxon>Alphaproteobacteria</taxon>
        <taxon>Rhodobacterales</taxon>
        <taxon>Roseobacteraceae</taxon>
        <taxon>Pseudoruegeria</taxon>
    </lineage>
</organism>
<keyword evidence="2" id="KW-1185">Reference proteome</keyword>
<dbReference type="AlphaFoldDB" id="A0A1Y5SRD8"/>
<accession>A0A1Y5SRD8</accession>
<name>A0A1Y5SRD8_9RHOB</name>
<dbReference type="EMBL" id="FWFQ01000015">
    <property type="protein sequence ID" value="SLN45267.1"/>
    <property type="molecule type" value="Genomic_DNA"/>
</dbReference>
<evidence type="ECO:0000313" key="1">
    <source>
        <dbReference type="EMBL" id="SLN45267.1"/>
    </source>
</evidence>
<protein>
    <submittedName>
        <fullName evidence="1">Uncharacterized protein</fullName>
    </submittedName>
</protein>
<dbReference type="RefSeq" id="WP_085868865.1">
    <property type="nucleotide sequence ID" value="NZ_FWFQ01000015.1"/>
</dbReference>